<dbReference type="InterPro" id="IPR027417">
    <property type="entry name" value="P-loop_NTPase"/>
</dbReference>
<sequence>MKVIPGTTSKPISSSKICEFFNENHAEEGIFYTGYPVIGTTNGPFPIDSLLLSEKYGVVIINLIEGKDISGYEDKQDESYNKMEAKLKNYKELTKRKKLIVPINVITFAPVGRISEELDPDYPLFDHKSISEIFDRLDEMVQEDFQQDDFQKVTSVIQSISTVRKSPESRKVVKENSKGAKLKKIEDSIANLDSTQSRAVIETVEGVQRIRGLAGSGKTVILALKAAYLHAQHPDWEIAVTFNTRALKNQLKKFIEIFYIEQTNQYPNWNNLHILQAWGAPGGGESDGIYYQFCKFQEVDTYRDFRNASNQYGYNNAFSGACQEALENMSTSINKYDVMLVDEAQDFSKYFFRICYHLLKTPKRLVYAYDELQSLSGNSLSSPEELFGKNEAGQPLVRFDSASLESQDIVLESCYRNPRPVLVTAHALGFGIYRETDERTGTGLVQMFDNKDLWEDVGYQNELGSITKGNPVKLKRNSESSPKFLESHSSIDDIIQFVNMDSDKEQIEWIVSEIEKNINEDELLARDIIVINPDPKTTKSKVSLIRSMLFTKGINSHIAGVANPDEFYENNDSVTFTGIYRAKGNEAAMVYVINGQDCYQSFGSLQTVRNRLFTAITRSKAWVRVTGIGEDMVKLTEEFEKVKEKDFTLDFCYPTEEQLANIKTINRDMSDVEKQEIYRANESVEDLIAAITTGKTSPSDIAKLEELMMLVKNSKSGEK</sequence>
<dbReference type="EMBL" id="CP141698">
    <property type="protein sequence ID" value="WYC67483.1"/>
    <property type="molecule type" value="Genomic_DNA"/>
</dbReference>
<evidence type="ECO:0000313" key="3">
    <source>
        <dbReference type="Proteomes" id="UP001456368"/>
    </source>
</evidence>
<keyword evidence="3" id="KW-1185">Reference proteome</keyword>
<evidence type="ECO:0000259" key="1">
    <source>
        <dbReference type="Pfam" id="PF13538"/>
    </source>
</evidence>
<dbReference type="InterPro" id="IPR027785">
    <property type="entry name" value="UvrD-like_helicase_C"/>
</dbReference>
<dbReference type="PANTHER" id="PTHR11070">
    <property type="entry name" value="UVRD / RECB / PCRA DNA HELICASE FAMILY MEMBER"/>
    <property type="match status" value="1"/>
</dbReference>
<organism evidence="2 3">
    <name type="scientific">Lactococcus petauri</name>
    <dbReference type="NCBI Taxonomy" id="1940789"/>
    <lineage>
        <taxon>Bacteria</taxon>
        <taxon>Bacillati</taxon>
        <taxon>Bacillota</taxon>
        <taxon>Bacilli</taxon>
        <taxon>Lactobacillales</taxon>
        <taxon>Streptococcaceae</taxon>
        <taxon>Lactococcus</taxon>
    </lineage>
</organism>
<dbReference type="Pfam" id="PF13538">
    <property type="entry name" value="UvrD_C_2"/>
    <property type="match status" value="1"/>
</dbReference>
<dbReference type="Gene3D" id="3.40.50.300">
    <property type="entry name" value="P-loop containing nucleotide triphosphate hydrolases"/>
    <property type="match status" value="2"/>
</dbReference>
<dbReference type="SUPFAM" id="SSF52540">
    <property type="entry name" value="P-loop containing nucleoside triphosphate hydrolases"/>
    <property type="match status" value="1"/>
</dbReference>
<accession>A0ABZ2SI76</accession>
<feature type="domain" description="UvrD-like helicase C-terminal" evidence="1">
    <location>
        <begin position="577"/>
        <end position="625"/>
    </location>
</feature>
<keyword evidence="2" id="KW-0067">ATP-binding</keyword>
<dbReference type="InterPro" id="IPR000212">
    <property type="entry name" value="DNA_helicase_UvrD/REP"/>
</dbReference>
<proteinExistence type="predicted"/>
<dbReference type="GO" id="GO:0005524">
    <property type="term" value="F:ATP binding"/>
    <property type="evidence" value="ECO:0007669"/>
    <property type="project" value="UniProtKB-KW"/>
</dbReference>
<protein>
    <submittedName>
        <fullName evidence="2">ATP-binding domain-containing protein</fullName>
    </submittedName>
</protein>
<reference evidence="2 3" key="1">
    <citation type="submission" date="2023-12" db="EMBL/GenBank/DDBJ databases">
        <title>Redefining Piscine Lactococcosis.</title>
        <authorList>
            <person name="Heckman T.I."/>
            <person name="Yazdi Z."/>
            <person name="Older C.E."/>
            <person name="Griffin M.J."/>
            <person name="Waldbieser G.C."/>
            <person name="Chow A.M."/>
            <person name="Medina Silva I."/>
            <person name="Anenson K.M."/>
            <person name="Garcia J.C."/>
            <person name="LaFrentz B.R."/>
            <person name="Slavic D."/>
            <person name="Toohey-Kurth K.L."/>
            <person name="Yant P."/>
            <person name="Fritz H.M."/>
            <person name="Henderson E."/>
            <person name="McDowall R."/>
            <person name="Cai H."/>
            <person name="Adikson M."/>
            <person name="Soto E."/>
        </authorList>
    </citation>
    <scope>NUCLEOTIDE SEQUENCE [LARGE SCALE GENOMIC DNA]</scope>
    <source>
        <strain evidence="2 3">R21-91A</strain>
    </source>
</reference>
<gene>
    <name evidence="2" type="ORF">VNN45_00995</name>
</gene>
<dbReference type="RefSeq" id="WP_019293815.1">
    <property type="nucleotide sequence ID" value="NZ_CP141697.1"/>
</dbReference>
<name>A0ABZ2SI76_9LACT</name>
<dbReference type="Proteomes" id="UP001456368">
    <property type="component" value="Chromosome"/>
</dbReference>
<keyword evidence="2" id="KW-0547">Nucleotide-binding</keyword>
<evidence type="ECO:0000313" key="2">
    <source>
        <dbReference type="EMBL" id="WYC67483.1"/>
    </source>
</evidence>
<dbReference type="PANTHER" id="PTHR11070:SF2">
    <property type="entry name" value="ATP-DEPENDENT DNA HELICASE SRS2"/>
    <property type="match status" value="1"/>
</dbReference>